<dbReference type="EMBL" id="GBRH01229899">
    <property type="protein sequence ID" value="JAD67996.1"/>
    <property type="molecule type" value="Transcribed_RNA"/>
</dbReference>
<evidence type="ECO:0000313" key="1">
    <source>
        <dbReference type="EMBL" id="JAD67996.1"/>
    </source>
</evidence>
<protein>
    <submittedName>
        <fullName evidence="1">Uncharacterized protein</fullName>
    </submittedName>
</protein>
<accession>A0A0A9BXH6</accession>
<organism evidence="1">
    <name type="scientific">Arundo donax</name>
    <name type="common">Giant reed</name>
    <name type="synonym">Donax arundinaceus</name>
    <dbReference type="NCBI Taxonomy" id="35708"/>
    <lineage>
        <taxon>Eukaryota</taxon>
        <taxon>Viridiplantae</taxon>
        <taxon>Streptophyta</taxon>
        <taxon>Embryophyta</taxon>
        <taxon>Tracheophyta</taxon>
        <taxon>Spermatophyta</taxon>
        <taxon>Magnoliopsida</taxon>
        <taxon>Liliopsida</taxon>
        <taxon>Poales</taxon>
        <taxon>Poaceae</taxon>
        <taxon>PACMAD clade</taxon>
        <taxon>Arundinoideae</taxon>
        <taxon>Arundineae</taxon>
        <taxon>Arundo</taxon>
    </lineage>
</organism>
<name>A0A0A9BXH6_ARUDO</name>
<reference evidence="1" key="1">
    <citation type="submission" date="2014-09" db="EMBL/GenBank/DDBJ databases">
        <authorList>
            <person name="Magalhaes I.L.F."/>
            <person name="Oliveira U."/>
            <person name="Santos F.R."/>
            <person name="Vidigal T.H.D.A."/>
            <person name="Brescovit A.D."/>
            <person name="Santos A.J."/>
        </authorList>
    </citation>
    <scope>NUCLEOTIDE SEQUENCE</scope>
    <source>
        <tissue evidence="1">Shoot tissue taken approximately 20 cm above the soil surface</tissue>
    </source>
</reference>
<dbReference type="AlphaFoldDB" id="A0A0A9BXH6"/>
<proteinExistence type="predicted"/>
<reference evidence="1" key="2">
    <citation type="journal article" date="2015" name="Data Brief">
        <title>Shoot transcriptome of the giant reed, Arundo donax.</title>
        <authorList>
            <person name="Barrero R.A."/>
            <person name="Guerrero F.D."/>
            <person name="Moolhuijzen P."/>
            <person name="Goolsby J.A."/>
            <person name="Tidwell J."/>
            <person name="Bellgard S.E."/>
            <person name="Bellgard M.I."/>
        </authorList>
    </citation>
    <scope>NUCLEOTIDE SEQUENCE</scope>
    <source>
        <tissue evidence="1">Shoot tissue taken approximately 20 cm above the soil surface</tissue>
    </source>
</reference>
<sequence length="62" mass="7362">MNQTIWLQERYAGLVYDPSEPSKFWLRQGNVGLFGLMVNFGLVLKFFDQSNFFVWSKCNFVF</sequence>